<dbReference type="AlphaFoldDB" id="A0A9P6TVE3"/>
<dbReference type="SUPFAM" id="SSF50630">
    <property type="entry name" value="Acid proteases"/>
    <property type="match status" value="1"/>
</dbReference>
<keyword evidence="3" id="KW-1185">Reference proteome</keyword>
<comment type="caution">
    <text evidence="2">The sequence shown here is derived from an EMBL/GenBank/DDBJ whole genome shotgun (WGS) entry which is preliminary data.</text>
</comment>
<feature type="compositionally biased region" description="Polar residues" evidence="1">
    <location>
        <begin position="14"/>
        <end position="28"/>
    </location>
</feature>
<feature type="compositionally biased region" description="Basic and acidic residues" evidence="1">
    <location>
        <begin position="34"/>
        <end position="44"/>
    </location>
</feature>
<reference evidence="2" key="1">
    <citation type="journal article" date="2020" name="Fungal Divers.">
        <title>Resolving the Mortierellaceae phylogeny through synthesis of multi-gene phylogenetics and phylogenomics.</title>
        <authorList>
            <person name="Vandepol N."/>
            <person name="Liber J."/>
            <person name="Desiro A."/>
            <person name="Na H."/>
            <person name="Kennedy M."/>
            <person name="Barry K."/>
            <person name="Grigoriev I.V."/>
            <person name="Miller A.N."/>
            <person name="O'Donnell K."/>
            <person name="Stajich J.E."/>
            <person name="Bonito G."/>
        </authorList>
    </citation>
    <scope>NUCLEOTIDE SEQUENCE</scope>
    <source>
        <strain evidence="2">BC1065</strain>
    </source>
</reference>
<gene>
    <name evidence="2" type="ORF">DFQ27_001815</name>
</gene>
<feature type="compositionally biased region" description="Low complexity" evidence="1">
    <location>
        <begin position="118"/>
        <end position="144"/>
    </location>
</feature>
<feature type="compositionally biased region" description="Basic residues" evidence="1">
    <location>
        <begin position="308"/>
        <end position="317"/>
    </location>
</feature>
<feature type="region of interest" description="Disordered" evidence="1">
    <location>
        <begin position="116"/>
        <end position="144"/>
    </location>
</feature>
<dbReference type="EMBL" id="JAAAJB010001636">
    <property type="protein sequence ID" value="KAG0247603.1"/>
    <property type="molecule type" value="Genomic_DNA"/>
</dbReference>
<feature type="non-terminal residue" evidence="2">
    <location>
        <position position="317"/>
    </location>
</feature>
<evidence type="ECO:0000313" key="3">
    <source>
        <dbReference type="Proteomes" id="UP000807716"/>
    </source>
</evidence>
<name>A0A9P6TVE3_9FUNG</name>
<evidence type="ECO:0000256" key="1">
    <source>
        <dbReference type="SAM" id="MobiDB-lite"/>
    </source>
</evidence>
<evidence type="ECO:0000313" key="2">
    <source>
        <dbReference type="EMBL" id="KAG0247603.1"/>
    </source>
</evidence>
<dbReference type="CDD" id="cd00303">
    <property type="entry name" value="retropepsin_like"/>
    <property type="match status" value="1"/>
</dbReference>
<feature type="region of interest" description="Disordered" evidence="1">
    <location>
        <begin position="291"/>
        <end position="317"/>
    </location>
</feature>
<dbReference type="Proteomes" id="UP000807716">
    <property type="component" value="Unassembled WGS sequence"/>
</dbReference>
<accession>A0A9P6TVE3</accession>
<feature type="region of interest" description="Disordered" evidence="1">
    <location>
        <begin position="1"/>
        <end position="58"/>
    </location>
</feature>
<sequence>MSEVGKRPIPLKRSGTSIGSTPASTRLSSVKGPHQKDDDKEFPNHKTPRIPGLSSRAKEHLLRQVQQDQDTIERLLNRIEDRPTDRNCGLRQSMQSPNTDTPELRQFMELNMMEADQSTPTTPTSPCSIPGSPTSTETSYYSDSEGSSSFAGKIGSADNPIAVEDDGNDHLADPLLFLAGRINQHEIRMLVDSGASKNFIGRNLVNEFGLSTFSRQHPFIVRMADETPFLVEELVLTNVVFEDGFKEDITFDVIETTKHVILGKSWISRPEVRVSFTHNCVVLNDTHVLRGVSRNTPRPPPTLLSKQQFKRASRKPG</sequence>
<dbReference type="Pfam" id="PF13975">
    <property type="entry name" value="gag-asp_proteas"/>
    <property type="match status" value="1"/>
</dbReference>
<organism evidence="2 3">
    <name type="scientific">Actinomortierella ambigua</name>
    <dbReference type="NCBI Taxonomy" id="1343610"/>
    <lineage>
        <taxon>Eukaryota</taxon>
        <taxon>Fungi</taxon>
        <taxon>Fungi incertae sedis</taxon>
        <taxon>Mucoromycota</taxon>
        <taxon>Mortierellomycotina</taxon>
        <taxon>Mortierellomycetes</taxon>
        <taxon>Mortierellales</taxon>
        <taxon>Mortierellaceae</taxon>
        <taxon>Actinomortierella</taxon>
    </lineage>
</organism>
<protein>
    <submittedName>
        <fullName evidence="2">Uncharacterized protein</fullName>
    </submittedName>
</protein>
<dbReference type="InterPro" id="IPR021109">
    <property type="entry name" value="Peptidase_aspartic_dom_sf"/>
</dbReference>
<dbReference type="OrthoDB" id="2290219at2759"/>
<dbReference type="Gene3D" id="2.40.70.10">
    <property type="entry name" value="Acid Proteases"/>
    <property type="match status" value="1"/>
</dbReference>
<proteinExistence type="predicted"/>